<dbReference type="AlphaFoldDB" id="A0ABD0BD35"/>
<evidence type="ECO:0000313" key="2">
    <source>
        <dbReference type="Proteomes" id="UP000737420"/>
    </source>
</evidence>
<accession>A0ABD0BD35</accession>
<comment type="caution">
    <text evidence="1">The sequence shown here is derived from an EMBL/GenBank/DDBJ whole genome shotgun (WGS) entry which is preliminary data.</text>
</comment>
<sequence length="59" mass="6585">MQQMALKKKRAMCKKSCGSGVDAVEEVKLGEDDGGRQKQEDPLRERVLWHQLTALSKAA</sequence>
<dbReference type="EMBL" id="BPOP01000078">
    <property type="protein sequence ID" value="GJB94153.1"/>
    <property type="molecule type" value="Genomic_DNA"/>
</dbReference>
<dbReference type="Proteomes" id="UP000737420">
    <property type="component" value="Unassembled WGS sequence"/>
</dbReference>
<evidence type="ECO:0000313" key="1">
    <source>
        <dbReference type="EMBL" id="GJB94153.1"/>
    </source>
</evidence>
<gene>
    <name evidence="1" type="ORF">KAM382_42140</name>
</gene>
<name>A0ABD0BD35_AERCA</name>
<proteinExistence type="predicted"/>
<protein>
    <submittedName>
        <fullName evidence="1">Uncharacterized protein</fullName>
    </submittedName>
</protein>
<reference evidence="1 2" key="1">
    <citation type="submission" date="2021-07" db="EMBL/GenBank/DDBJ databases">
        <title>Draft genome sequence of carbapenem-resistant Aeromonas spp. in Japan.</title>
        <authorList>
            <person name="Maehana S."/>
            <person name="Suzuki M."/>
            <person name="Kitasato H."/>
        </authorList>
    </citation>
    <scope>NUCLEOTIDE SEQUENCE [LARGE SCALE GENOMIC DNA]</scope>
    <source>
        <strain evidence="1 2">KAM382</strain>
    </source>
</reference>
<organism evidence="1 2">
    <name type="scientific">Aeromonas caviae</name>
    <name type="common">Aeromonas punctata</name>
    <dbReference type="NCBI Taxonomy" id="648"/>
    <lineage>
        <taxon>Bacteria</taxon>
        <taxon>Pseudomonadati</taxon>
        <taxon>Pseudomonadota</taxon>
        <taxon>Gammaproteobacteria</taxon>
        <taxon>Aeromonadales</taxon>
        <taxon>Aeromonadaceae</taxon>
        <taxon>Aeromonas</taxon>
    </lineage>
</organism>